<evidence type="ECO:0000313" key="3">
    <source>
        <dbReference type="Proteomes" id="UP001498771"/>
    </source>
</evidence>
<feature type="coiled-coil region" evidence="1">
    <location>
        <begin position="296"/>
        <end position="323"/>
    </location>
</feature>
<organism evidence="2 3">
    <name type="scientific">Myxozyma melibiosi</name>
    <dbReference type="NCBI Taxonomy" id="54550"/>
    <lineage>
        <taxon>Eukaryota</taxon>
        <taxon>Fungi</taxon>
        <taxon>Dikarya</taxon>
        <taxon>Ascomycota</taxon>
        <taxon>Saccharomycotina</taxon>
        <taxon>Lipomycetes</taxon>
        <taxon>Lipomycetales</taxon>
        <taxon>Lipomycetaceae</taxon>
        <taxon>Myxozyma</taxon>
    </lineage>
</organism>
<dbReference type="GeneID" id="90035015"/>
<comment type="caution">
    <text evidence="2">The sequence shown here is derived from an EMBL/GenBank/DDBJ whole genome shotgun (WGS) entry which is preliminary data.</text>
</comment>
<protein>
    <recommendedName>
        <fullName evidence="4">Methyltransferase type 11 domain-containing protein</fullName>
    </recommendedName>
</protein>
<sequence length="503" mass="58666">MILRPQILRPRISRRLLPHPCRRQVNFAAALTDDSTEDSFDTFHTDEVFKEDSRPPSVEDRLVRRKVTNPLHERRRFGSCLFSLRLTPRTRVLEIDLEHWGTHPYPPMAFKRWLKEYPEYIRNTVHVTRKFLQPDPDGYIRELSQSVLNSPPEYYDIVCLSGVAHLFYPRLKTFLPTLRGLLKPHTGTLVITAYFDPVVDSLPKSYMRARTPHKKLTLIPKRRMPPESTPNWSVYFTLESLRATVSELVTMSETYNRLVDEFFRSAAAFDPNITSPSDNPDSFTPLPPSESLPPALRAQKENVMKCKRQVLEINEKLRALAREFRTAYGLPENTYTAESDLIGAMSRAVNSEAPYRLFLARNEPAAGRDLSCIKRGTFANKYWRRAAPQMAISMPARAHLLKRRNRQRRPLLRRESWREAFTENLWQSATDYKLPLQEQSGITRRQYTIDELAEMLRTSVELTDTKDEELERLIVDLAKPFKTRSHGRLNFCVGWYFGHIMRT</sequence>
<dbReference type="RefSeq" id="XP_064770434.1">
    <property type="nucleotide sequence ID" value="XM_064909503.1"/>
</dbReference>
<dbReference type="EMBL" id="JBBJBU010000001">
    <property type="protein sequence ID" value="KAK7207401.1"/>
    <property type="molecule type" value="Genomic_DNA"/>
</dbReference>
<reference evidence="2 3" key="1">
    <citation type="submission" date="2024-03" db="EMBL/GenBank/DDBJ databases">
        <title>Genome-scale model development and genomic sequencing of the oleaginous clade Lipomyces.</title>
        <authorList>
            <consortium name="Lawrence Berkeley National Laboratory"/>
            <person name="Czajka J.J."/>
            <person name="Han Y."/>
            <person name="Kim J."/>
            <person name="Mondo S.J."/>
            <person name="Hofstad B.A."/>
            <person name="Robles A."/>
            <person name="Haridas S."/>
            <person name="Riley R."/>
            <person name="LaButti K."/>
            <person name="Pangilinan J."/>
            <person name="Andreopoulos W."/>
            <person name="Lipzen A."/>
            <person name="Yan J."/>
            <person name="Wang M."/>
            <person name="Ng V."/>
            <person name="Grigoriev I.V."/>
            <person name="Spatafora J.W."/>
            <person name="Magnuson J.K."/>
            <person name="Baker S.E."/>
            <person name="Pomraning K.R."/>
        </authorList>
    </citation>
    <scope>NUCLEOTIDE SEQUENCE [LARGE SCALE GENOMIC DNA]</scope>
    <source>
        <strain evidence="2 3">Phaff 52-87</strain>
    </source>
</reference>
<keyword evidence="1" id="KW-0175">Coiled coil</keyword>
<proteinExistence type="predicted"/>
<name>A0ABR1FC21_9ASCO</name>
<keyword evidence="3" id="KW-1185">Reference proteome</keyword>
<gene>
    <name evidence="2" type="ORF">BZA70DRAFT_12122</name>
</gene>
<dbReference type="Proteomes" id="UP001498771">
    <property type="component" value="Unassembled WGS sequence"/>
</dbReference>
<evidence type="ECO:0008006" key="4">
    <source>
        <dbReference type="Google" id="ProtNLM"/>
    </source>
</evidence>
<evidence type="ECO:0000256" key="1">
    <source>
        <dbReference type="SAM" id="Coils"/>
    </source>
</evidence>
<evidence type="ECO:0000313" key="2">
    <source>
        <dbReference type="EMBL" id="KAK7207401.1"/>
    </source>
</evidence>
<accession>A0ABR1FC21</accession>